<dbReference type="Proteomes" id="UP000034034">
    <property type="component" value="Chromosome"/>
</dbReference>
<keyword evidence="3" id="KW-0274">FAD</keyword>
<protein>
    <submittedName>
        <fullName evidence="6">Nitrite reductase NirB</fullName>
    </submittedName>
</protein>
<dbReference type="Gene3D" id="3.30.390.30">
    <property type="match status" value="1"/>
</dbReference>
<name>A0A0F7FT07_9ACTN</name>
<dbReference type="PANTHER" id="PTHR43429:SF3">
    <property type="entry name" value="NITRITE REDUCTASE [NAD(P)H]"/>
    <property type="match status" value="1"/>
</dbReference>
<dbReference type="PRINTS" id="PR00368">
    <property type="entry name" value="FADPNR"/>
</dbReference>
<dbReference type="InterPro" id="IPR016156">
    <property type="entry name" value="FAD/NAD-linked_Rdtase_dimer_sf"/>
</dbReference>
<accession>A0A0F7FT07</accession>
<dbReference type="SUPFAM" id="SSF51905">
    <property type="entry name" value="FAD/NAD(P)-binding domain"/>
    <property type="match status" value="1"/>
</dbReference>
<evidence type="ECO:0000256" key="3">
    <source>
        <dbReference type="ARBA" id="ARBA00022827"/>
    </source>
</evidence>
<dbReference type="AlphaFoldDB" id="A0A0F7FT07"/>
<dbReference type="Pfam" id="PF18267">
    <property type="entry name" value="Rubredoxin_C"/>
    <property type="match status" value="1"/>
</dbReference>
<dbReference type="InterPro" id="IPR036188">
    <property type="entry name" value="FAD/NAD-bd_sf"/>
</dbReference>
<keyword evidence="2" id="KW-0285">Flavoprotein</keyword>
<dbReference type="InterPro" id="IPR041575">
    <property type="entry name" value="Rubredoxin_C"/>
</dbReference>
<evidence type="ECO:0000259" key="5">
    <source>
        <dbReference type="Pfam" id="PF18267"/>
    </source>
</evidence>
<dbReference type="KEGG" id="sxi:SXIM_14250"/>
<dbReference type="InterPro" id="IPR023753">
    <property type="entry name" value="FAD/NAD-binding_dom"/>
</dbReference>
<evidence type="ECO:0000256" key="1">
    <source>
        <dbReference type="ARBA" id="ARBA00001974"/>
    </source>
</evidence>
<dbReference type="Gene3D" id="3.50.50.60">
    <property type="entry name" value="FAD/NAD(P)-binding domain"/>
    <property type="match status" value="2"/>
</dbReference>
<feature type="domain" description="FAD/NAD(P)-binding" evidence="4">
    <location>
        <begin position="2"/>
        <end position="274"/>
    </location>
</feature>
<dbReference type="PANTHER" id="PTHR43429">
    <property type="entry name" value="PYRIDINE NUCLEOTIDE-DISULFIDE OXIDOREDUCTASE DOMAIN-CONTAINING"/>
    <property type="match status" value="1"/>
</dbReference>
<feature type="domain" description="NADH-rubredoxin oxidoreductase C-terminal" evidence="5">
    <location>
        <begin position="314"/>
        <end position="371"/>
    </location>
</feature>
<reference evidence="6" key="1">
    <citation type="submission" date="2019-08" db="EMBL/GenBank/DDBJ databases">
        <title>Complete genome sequence of a mangrove-derived Streptomyces xiamenensis.</title>
        <authorList>
            <person name="Xu J."/>
        </authorList>
    </citation>
    <scope>NUCLEOTIDE SEQUENCE</scope>
    <source>
        <strain evidence="6">318</strain>
    </source>
</reference>
<dbReference type="Pfam" id="PF07992">
    <property type="entry name" value="Pyr_redox_2"/>
    <property type="match status" value="1"/>
</dbReference>
<comment type="cofactor">
    <cofactor evidence="1">
        <name>FAD</name>
        <dbReference type="ChEBI" id="CHEBI:57692"/>
    </cofactor>
</comment>
<proteinExistence type="predicted"/>
<gene>
    <name evidence="6" type="ORF">SXIM_14250</name>
</gene>
<dbReference type="GO" id="GO:0016491">
    <property type="term" value="F:oxidoreductase activity"/>
    <property type="evidence" value="ECO:0007669"/>
    <property type="project" value="InterPro"/>
</dbReference>
<evidence type="ECO:0000313" key="6">
    <source>
        <dbReference type="EMBL" id="AKG42809.1"/>
    </source>
</evidence>
<evidence type="ECO:0000256" key="2">
    <source>
        <dbReference type="ARBA" id="ARBA00022630"/>
    </source>
</evidence>
<dbReference type="PATRIC" id="fig|408015.6.peg.1458"/>
<dbReference type="STRING" id="408015.SXIM_14250"/>
<dbReference type="HOGENOM" id="CLU_003291_4_4_11"/>
<dbReference type="InterPro" id="IPR050260">
    <property type="entry name" value="FAD-bd_OxRdtase"/>
</dbReference>
<dbReference type="PRINTS" id="PR00411">
    <property type="entry name" value="PNDRDTASEI"/>
</dbReference>
<evidence type="ECO:0000259" key="4">
    <source>
        <dbReference type="Pfam" id="PF07992"/>
    </source>
</evidence>
<sequence>MVIVGGGMAAARLARRLDAPTTVIAGERHPAYNRVLLAGVLARQYGPEVIALPAPGPGVRWRAGVRAIAVDTAAREVVCDDGTREPYGTLVLATGAAPVLPPLHDGELPEGVRAFRTLDDALADPGERAVVVGGGLLGVSAAAALAVRGVDTVLVQQGERLMERQLDAAASTLLREQLTALGVEVHTECRVRRLRPGGVLLARGSPRPEAGGRYELAADTVFLACGVLPLSGLARDAGIAVGRTGGIVVDERLRTSQPHVHAIGDCAEHAGVTHGLAGAALEQADVLGDLLNGRAEAAYHGSRPLYRLSLPGPIDVAAFGTASPTDGDDTVRLTDATRGTYRSLVVRGDRLRGGVLVGDLGAVGQLTRAWESDEALPATPLLHLLTHDGGN</sequence>
<organism evidence="6 7">
    <name type="scientific">Streptomyces xiamenensis</name>
    <dbReference type="NCBI Taxonomy" id="408015"/>
    <lineage>
        <taxon>Bacteria</taxon>
        <taxon>Bacillati</taxon>
        <taxon>Actinomycetota</taxon>
        <taxon>Actinomycetes</taxon>
        <taxon>Kitasatosporales</taxon>
        <taxon>Streptomycetaceae</taxon>
        <taxon>Streptomyces</taxon>
    </lineage>
</organism>
<dbReference type="EMBL" id="CP009922">
    <property type="protein sequence ID" value="AKG42809.1"/>
    <property type="molecule type" value="Genomic_DNA"/>
</dbReference>
<keyword evidence="7" id="KW-1185">Reference proteome</keyword>
<evidence type="ECO:0000313" key="7">
    <source>
        <dbReference type="Proteomes" id="UP000034034"/>
    </source>
</evidence>